<reference evidence="1 2" key="1">
    <citation type="journal article" date="2023" name="Commun. Biol.">
        <title>Genome analysis of Parmales, the sister group of diatoms, reveals the evolutionary specialization of diatoms from phago-mixotrophs to photoautotrophs.</title>
        <authorList>
            <person name="Ban H."/>
            <person name="Sato S."/>
            <person name="Yoshikawa S."/>
            <person name="Yamada K."/>
            <person name="Nakamura Y."/>
            <person name="Ichinomiya M."/>
            <person name="Sato N."/>
            <person name="Blanc-Mathieu R."/>
            <person name="Endo H."/>
            <person name="Kuwata A."/>
            <person name="Ogata H."/>
        </authorList>
    </citation>
    <scope>NUCLEOTIDE SEQUENCE [LARGE SCALE GENOMIC DNA]</scope>
</reference>
<gene>
    <name evidence="1" type="ORF">TeGR_g12480</name>
</gene>
<comment type="caution">
    <text evidence="1">The sequence shown here is derived from an EMBL/GenBank/DDBJ whole genome shotgun (WGS) entry which is preliminary data.</text>
</comment>
<evidence type="ECO:0000313" key="2">
    <source>
        <dbReference type="Proteomes" id="UP001165060"/>
    </source>
</evidence>
<proteinExistence type="predicted"/>
<accession>A0ABQ6M4P9</accession>
<sequence length="318" mass="35529">MNMAYVALTIYAFWADGKQKDNAITPEEDDAAPRHTGVMEWERHVGMIKSFGSSKQAKEQMTSELAMLSSKVTANAEKELLDLAKRGDLDLLNAKLEEHDQFITRMKTDVHHFRDQGDLHVNEDISYLPTSASDIYRGSKLNERWLEFLCGKERWKEAIEWLEDLSDDEMRREMTPGKKAAGVKAAHKAAGLKATVKPHPLQLACGAKKDEDAQILVSLLVDKAIALKLSCPAEHQQWFFTLCKAGRCSDAAAWLEAVEGTESVREELTYVDPTENQSGKTLGNKTALNFVCETMAATKTRTGKVADDEIALVRLMLK</sequence>
<keyword evidence="2" id="KW-1185">Reference proteome</keyword>
<name>A0ABQ6M4P9_9STRA</name>
<feature type="non-terminal residue" evidence="1">
    <location>
        <position position="318"/>
    </location>
</feature>
<protein>
    <submittedName>
        <fullName evidence="1">Uncharacterized protein</fullName>
    </submittedName>
</protein>
<dbReference type="EMBL" id="BRYB01005017">
    <property type="protein sequence ID" value="GMI19375.1"/>
    <property type="molecule type" value="Genomic_DNA"/>
</dbReference>
<organism evidence="1 2">
    <name type="scientific">Tetraparma gracilis</name>
    <dbReference type="NCBI Taxonomy" id="2962635"/>
    <lineage>
        <taxon>Eukaryota</taxon>
        <taxon>Sar</taxon>
        <taxon>Stramenopiles</taxon>
        <taxon>Ochrophyta</taxon>
        <taxon>Bolidophyceae</taxon>
        <taxon>Parmales</taxon>
        <taxon>Triparmaceae</taxon>
        <taxon>Tetraparma</taxon>
    </lineage>
</organism>
<dbReference type="Proteomes" id="UP001165060">
    <property type="component" value="Unassembled WGS sequence"/>
</dbReference>
<evidence type="ECO:0000313" key="1">
    <source>
        <dbReference type="EMBL" id="GMI19375.1"/>
    </source>
</evidence>